<dbReference type="InterPro" id="IPR011047">
    <property type="entry name" value="Quinoprotein_ADH-like_sf"/>
</dbReference>
<dbReference type="Pfam" id="PF13360">
    <property type="entry name" value="PQQ_2"/>
    <property type="match status" value="3"/>
</dbReference>
<dbReference type="PANTHER" id="PTHR34512">
    <property type="entry name" value="CELL SURFACE PROTEIN"/>
    <property type="match status" value="1"/>
</dbReference>
<organism evidence="3 4">
    <name type="scientific">Halogranum gelatinilyticum</name>
    <dbReference type="NCBI Taxonomy" id="660521"/>
    <lineage>
        <taxon>Archaea</taxon>
        <taxon>Methanobacteriati</taxon>
        <taxon>Methanobacteriota</taxon>
        <taxon>Stenosarchaea group</taxon>
        <taxon>Halobacteria</taxon>
        <taxon>Halobacteriales</taxon>
        <taxon>Haloferacaceae</taxon>
    </lineage>
</organism>
<dbReference type="SUPFAM" id="SSF50998">
    <property type="entry name" value="Quinoprotein alcohol dehydrogenase-like"/>
    <property type="match status" value="2"/>
</dbReference>
<feature type="compositionally biased region" description="Low complexity" evidence="1">
    <location>
        <begin position="31"/>
        <end position="68"/>
    </location>
</feature>
<dbReference type="Proteomes" id="UP000199451">
    <property type="component" value="Unassembled WGS sequence"/>
</dbReference>
<dbReference type="InterPro" id="IPR015943">
    <property type="entry name" value="WD40/YVTN_repeat-like_dom_sf"/>
</dbReference>
<evidence type="ECO:0000313" key="4">
    <source>
        <dbReference type="Proteomes" id="UP000199451"/>
    </source>
</evidence>
<sequence>MPSHELHYTRRTALALLGTTLSSVGLVQASQETTTPSAANATTTDAPETSDAATMSAPPAPAPTGSHPMFGVDTTRTGYAPEESGPGEPVSPWWCIGVDGSRLTPMTLVDGRLYVGSPGGGLRALDPTTGETVWETRFETYPNAPTVAGDRLFTSDGTAVYALGVESGRELWSKRFGAQLWTSVLVADGGPGDPTLFVVRDEIRESDGDSDAEREPDSPRLFALDGADGAVRWDAPLEHGPLYGSLAARDGAVYGGGKFGLAAFDAATGERQWHADIGRATNPAVGDGSVFVGTDAATVHALDPNDGSEQWAVELPNAGSEERQVEVRTSPAVADGTVYVAVTDGNLYALDGETGRQQWTFDGGTWLDVSPTVAGAGTDATVYVGSRQGNVFAVDAADGSLGWSYQLTGPVETSPVVVDGTVFVGDEEGRVHALVGESVAVETEGCRVAERTPTPQPSSEDSDNDGVPDRQDYAPRDSSVQRRSDLTTADEEEPGFFAGVGVGTAVAAFGAGTGWWLGQRGDGE</sequence>
<dbReference type="Gene3D" id="2.40.10.480">
    <property type="match status" value="1"/>
</dbReference>
<evidence type="ECO:0000259" key="2">
    <source>
        <dbReference type="Pfam" id="PF13360"/>
    </source>
</evidence>
<keyword evidence="4" id="KW-1185">Reference proteome</keyword>
<dbReference type="Gene3D" id="2.130.10.10">
    <property type="entry name" value="YVTN repeat-like/Quinoprotein amine dehydrogenase"/>
    <property type="match status" value="1"/>
</dbReference>
<accession>A0A1G9XPD1</accession>
<protein>
    <submittedName>
        <fullName evidence="3">Outer membrane protein assembly factor BamB, contains PQQ-like beta-propeller repeat</fullName>
    </submittedName>
</protein>
<dbReference type="AlphaFoldDB" id="A0A1G9XPD1"/>
<gene>
    <name evidence="3" type="ORF">SAMN04487949_3074</name>
</gene>
<evidence type="ECO:0000256" key="1">
    <source>
        <dbReference type="SAM" id="MobiDB-lite"/>
    </source>
</evidence>
<dbReference type="Gene3D" id="2.40.128.630">
    <property type="match status" value="1"/>
</dbReference>
<dbReference type="RefSeq" id="WP_089698811.1">
    <property type="nucleotide sequence ID" value="NZ_FNHL01000004.1"/>
</dbReference>
<dbReference type="InterPro" id="IPR002372">
    <property type="entry name" value="PQQ_rpt_dom"/>
</dbReference>
<proteinExistence type="predicted"/>
<feature type="region of interest" description="Disordered" evidence="1">
    <location>
        <begin position="31"/>
        <end position="87"/>
    </location>
</feature>
<dbReference type="SMART" id="SM00564">
    <property type="entry name" value="PQQ"/>
    <property type="match status" value="8"/>
</dbReference>
<feature type="domain" description="Pyrrolo-quinoline quinone repeat" evidence="2">
    <location>
        <begin position="261"/>
        <end position="364"/>
    </location>
</feature>
<name>A0A1G9XPD1_9EURY</name>
<feature type="region of interest" description="Disordered" evidence="1">
    <location>
        <begin position="446"/>
        <end position="496"/>
    </location>
</feature>
<dbReference type="EMBL" id="FNHL01000004">
    <property type="protein sequence ID" value="SDM98628.1"/>
    <property type="molecule type" value="Genomic_DNA"/>
</dbReference>
<dbReference type="InterPro" id="IPR018391">
    <property type="entry name" value="PQQ_b-propeller_rpt"/>
</dbReference>
<feature type="compositionally biased region" description="Basic and acidic residues" evidence="1">
    <location>
        <begin position="467"/>
        <end position="485"/>
    </location>
</feature>
<reference evidence="4" key="1">
    <citation type="submission" date="2016-10" db="EMBL/GenBank/DDBJ databases">
        <authorList>
            <person name="Varghese N."/>
            <person name="Submissions S."/>
        </authorList>
    </citation>
    <scope>NUCLEOTIDE SEQUENCE [LARGE SCALE GENOMIC DNA]</scope>
    <source>
        <strain evidence="4">CGMCC 1.10119</strain>
    </source>
</reference>
<dbReference type="PANTHER" id="PTHR34512:SF30">
    <property type="entry name" value="OUTER MEMBRANE PROTEIN ASSEMBLY FACTOR BAMB"/>
    <property type="match status" value="1"/>
</dbReference>
<dbReference type="STRING" id="660521.SAMN04487949_3074"/>
<feature type="domain" description="Pyrrolo-quinoline quinone repeat" evidence="2">
    <location>
        <begin position="373"/>
        <end position="434"/>
    </location>
</feature>
<feature type="domain" description="Pyrrolo-quinoline quinone repeat" evidence="2">
    <location>
        <begin position="107"/>
        <end position="174"/>
    </location>
</feature>
<evidence type="ECO:0000313" key="3">
    <source>
        <dbReference type="EMBL" id="SDM98628.1"/>
    </source>
</evidence>
<dbReference type="OrthoDB" id="8638at2157"/>